<dbReference type="InterPro" id="IPR051177">
    <property type="entry name" value="CIK-Related_Protein"/>
</dbReference>
<protein>
    <submittedName>
        <fullName evidence="2">SCurly1-like 3 (S. cerevisiae)</fullName>
    </submittedName>
</protein>
<keyword evidence="3" id="KW-1185">Reference proteome</keyword>
<organism evidence="2 3">
    <name type="scientific">Nesidiocoris tenuis</name>
    <dbReference type="NCBI Taxonomy" id="355587"/>
    <lineage>
        <taxon>Eukaryota</taxon>
        <taxon>Metazoa</taxon>
        <taxon>Ecdysozoa</taxon>
        <taxon>Arthropoda</taxon>
        <taxon>Hexapoda</taxon>
        <taxon>Insecta</taxon>
        <taxon>Pterygota</taxon>
        <taxon>Neoptera</taxon>
        <taxon>Paraneoptera</taxon>
        <taxon>Hemiptera</taxon>
        <taxon>Heteroptera</taxon>
        <taxon>Panheteroptera</taxon>
        <taxon>Cimicomorpha</taxon>
        <taxon>Miridae</taxon>
        <taxon>Dicyphina</taxon>
        <taxon>Nesidiocoris</taxon>
    </lineage>
</organism>
<dbReference type="PANTHER" id="PTHR12984">
    <property type="entry name" value="SCY1-RELATED S/T PROTEIN KINASE-LIKE"/>
    <property type="match status" value="1"/>
</dbReference>
<name>A0ABN7B9M0_9HEMI</name>
<accession>A0ABN7B9M0</accession>
<evidence type="ECO:0000313" key="2">
    <source>
        <dbReference type="EMBL" id="BET01077.1"/>
    </source>
</evidence>
<feature type="compositionally biased region" description="Basic and acidic residues" evidence="1">
    <location>
        <begin position="327"/>
        <end position="340"/>
    </location>
</feature>
<feature type="region of interest" description="Disordered" evidence="1">
    <location>
        <begin position="499"/>
        <end position="538"/>
    </location>
</feature>
<sequence length="538" mass="60273">MLISYVWSVIFYLPVHLRTFLSRRFVVLNIFVKAALSSHNNICQASIYVTPEGYWKLGGLEFLCRFSDLSARFLADSQQGRYARGISPNEESRIPQPPSAIDQFAFGILIEEVLKSREEDVPGMADFLHVARTQLQSVDCKTRPSIETLLKHSFFNHQFITIHNFLTELPLKNSSQKQAFFRDLPCSLSEFSDEAVASQLGGLLLSRIVMLDPTAQQTLLPRILTPKTCDDSKGLFSEQTFREHISPRLMSIFYVRDIQVRLTLLKYFPMFCDMFTIPQLNSNIIPELLVGVMDVNDELVASTLRALADLVPILGSATVIGGKRAKHFSDGRPKVNDPKSARKAHKPTKTSDRAMSGVFADTASLRSDEPDLFLAERPSPDGGEAPDTQTATTTEDEGDNWDNWDSLPPSINQIDADDILVPQPSTEGFLQTRPVEELQISRPLPSPPDKQDPPLNLPIDKLESLNIQPRKAPTPPQEVDFFSDMVPIISNDHIVVMPTDRRSPPSVVNSKFDAAVSDTEEVGWGDDSDWDEVRNSEF</sequence>
<dbReference type="InterPro" id="IPR011989">
    <property type="entry name" value="ARM-like"/>
</dbReference>
<dbReference type="Gene3D" id="1.25.10.10">
    <property type="entry name" value="Leucine-rich Repeat Variant"/>
    <property type="match status" value="1"/>
</dbReference>
<dbReference type="InterPro" id="IPR016024">
    <property type="entry name" value="ARM-type_fold"/>
</dbReference>
<feature type="compositionally biased region" description="Acidic residues" evidence="1">
    <location>
        <begin position="518"/>
        <end position="530"/>
    </location>
</feature>
<evidence type="ECO:0000256" key="1">
    <source>
        <dbReference type="SAM" id="MobiDB-lite"/>
    </source>
</evidence>
<feature type="region of interest" description="Disordered" evidence="1">
    <location>
        <begin position="325"/>
        <end position="412"/>
    </location>
</feature>
<proteinExistence type="predicted"/>
<dbReference type="PANTHER" id="PTHR12984:SF15">
    <property type="entry name" value="PROTEIN-ASSOCIATING WITH THE CARBOXYL-TERMINAL DOMAIN OF EZRIN"/>
    <property type="match status" value="1"/>
</dbReference>
<dbReference type="SUPFAM" id="SSF48371">
    <property type="entry name" value="ARM repeat"/>
    <property type="match status" value="1"/>
</dbReference>
<reference evidence="2 3" key="1">
    <citation type="submission" date="2023-09" db="EMBL/GenBank/DDBJ databases">
        <title>Nesidiocoris tenuis whole genome shotgun sequence.</title>
        <authorList>
            <person name="Shibata T."/>
            <person name="Shimoda M."/>
            <person name="Kobayashi T."/>
            <person name="Uehara T."/>
        </authorList>
    </citation>
    <scope>NUCLEOTIDE SEQUENCE [LARGE SCALE GENOMIC DNA]</scope>
    <source>
        <strain evidence="2 3">Japan</strain>
    </source>
</reference>
<gene>
    <name evidence="2" type="ORF">NTJ_13893</name>
</gene>
<evidence type="ECO:0000313" key="3">
    <source>
        <dbReference type="Proteomes" id="UP001307889"/>
    </source>
</evidence>
<dbReference type="Proteomes" id="UP001307889">
    <property type="component" value="Chromosome 12"/>
</dbReference>
<dbReference type="Gene3D" id="1.10.510.10">
    <property type="entry name" value="Transferase(Phosphotransferase) domain 1"/>
    <property type="match status" value="1"/>
</dbReference>
<dbReference type="EMBL" id="AP028920">
    <property type="protein sequence ID" value="BET01077.1"/>
    <property type="molecule type" value="Genomic_DNA"/>
</dbReference>